<evidence type="ECO:0000256" key="2">
    <source>
        <dbReference type="ARBA" id="ARBA00012438"/>
    </source>
</evidence>
<dbReference type="InterPro" id="IPR036890">
    <property type="entry name" value="HATPase_C_sf"/>
</dbReference>
<dbReference type="Proteomes" id="UP001499974">
    <property type="component" value="Unassembled WGS sequence"/>
</dbReference>
<keyword evidence="6" id="KW-0067">ATP-binding</keyword>
<dbReference type="SMART" id="SM00387">
    <property type="entry name" value="HATPase_c"/>
    <property type="match status" value="1"/>
</dbReference>
<keyword evidence="7" id="KW-0902">Two-component regulatory system</keyword>
<evidence type="ECO:0000256" key="4">
    <source>
        <dbReference type="ARBA" id="ARBA00022741"/>
    </source>
</evidence>
<dbReference type="Gene3D" id="3.30.565.10">
    <property type="entry name" value="Histidine kinase-like ATPase, C-terminal domain"/>
    <property type="match status" value="1"/>
</dbReference>
<dbReference type="PROSITE" id="PS50109">
    <property type="entry name" value="HIS_KIN"/>
    <property type="match status" value="1"/>
</dbReference>
<dbReference type="InterPro" id="IPR050980">
    <property type="entry name" value="2C_sensor_his_kinase"/>
</dbReference>
<keyword evidence="5" id="KW-0418">Kinase</keyword>
<dbReference type="EC" id="2.7.13.3" evidence="2"/>
<keyword evidence="8" id="KW-0812">Transmembrane</keyword>
<evidence type="ECO:0000256" key="7">
    <source>
        <dbReference type="ARBA" id="ARBA00023012"/>
    </source>
</evidence>
<protein>
    <recommendedName>
        <fullName evidence="2">histidine kinase</fullName>
        <ecNumber evidence="2">2.7.13.3</ecNumber>
    </recommendedName>
</protein>
<dbReference type="InterPro" id="IPR005467">
    <property type="entry name" value="His_kinase_dom"/>
</dbReference>
<evidence type="ECO:0000313" key="11">
    <source>
        <dbReference type="Proteomes" id="UP001499974"/>
    </source>
</evidence>
<keyword evidence="8" id="KW-1133">Transmembrane helix</keyword>
<dbReference type="InterPro" id="IPR004358">
    <property type="entry name" value="Sig_transdc_His_kin-like_C"/>
</dbReference>
<proteinExistence type="predicted"/>
<comment type="caution">
    <text evidence="10">The sequence shown here is derived from an EMBL/GenBank/DDBJ whole genome shotgun (WGS) entry which is preliminary data.</text>
</comment>
<gene>
    <name evidence="10" type="ORF">GCM10023349_32500</name>
</gene>
<evidence type="ECO:0000256" key="8">
    <source>
        <dbReference type="SAM" id="Phobius"/>
    </source>
</evidence>
<comment type="catalytic activity">
    <reaction evidence="1">
        <text>ATP + protein L-histidine = ADP + protein N-phospho-L-histidine.</text>
        <dbReference type="EC" id="2.7.13.3"/>
    </reaction>
</comment>
<keyword evidence="4" id="KW-0547">Nucleotide-binding</keyword>
<feature type="transmembrane region" description="Helical" evidence="8">
    <location>
        <begin position="206"/>
        <end position="230"/>
    </location>
</feature>
<keyword evidence="3" id="KW-0808">Transferase</keyword>
<reference evidence="11" key="1">
    <citation type="journal article" date="2019" name="Int. J. Syst. Evol. Microbiol.">
        <title>The Global Catalogue of Microorganisms (GCM) 10K type strain sequencing project: providing services to taxonomists for standard genome sequencing and annotation.</title>
        <authorList>
            <consortium name="The Broad Institute Genomics Platform"/>
            <consortium name="The Broad Institute Genome Sequencing Center for Infectious Disease"/>
            <person name="Wu L."/>
            <person name="Ma J."/>
        </authorList>
    </citation>
    <scope>NUCLEOTIDE SEQUENCE [LARGE SCALE GENOMIC DNA]</scope>
    <source>
        <strain evidence="11">JCM 18531</strain>
    </source>
</reference>
<name>A0ABP8XM66_9ACTN</name>
<dbReference type="PANTHER" id="PTHR44936:SF10">
    <property type="entry name" value="SENSOR PROTEIN RSTB"/>
    <property type="match status" value="1"/>
</dbReference>
<dbReference type="Pfam" id="PF02518">
    <property type="entry name" value="HATPase_c"/>
    <property type="match status" value="1"/>
</dbReference>
<accession>A0ABP8XM66</accession>
<dbReference type="PANTHER" id="PTHR44936">
    <property type="entry name" value="SENSOR PROTEIN CREC"/>
    <property type="match status" value="1"/>
</dbReference>
<keyword evidence="8" id="KW-0472">Membrane</keyword>
<evidence type="ECO:0000256" key="3">
    <source>
        <dbReference type="ARBA" id="ARBA00022679"/>
    </source>
</evidence>
<organism evidence="10 11">
    <name type="scientific">Nocardioides conyzicola</name>
    <dbReference type="NCBI Taxonomy" id="1651781"/>
    <lineage>
        <taxon>Bacteria</taxon>
        <taxon>Bacillati</taxon>
        <taxon>Actinomycetota</taxon>
        <taxon>Actinomycetes</taxon>
        <taxon>Propionibacteriales</taxon>
        <taxon>Nocardioidaceae</taxon>
        <taxon>Nocardioides</taxon>
    </lineage>
</organism>
<dbReference type="EMBL" id="BAABKM010000002">
    <property type="protein sequence ID" value="GAA4711026.1"/>
    <property type="molecule type" value="Genomic_DNA"/>
</dbReference>
<dbReference type="PRINTS" id="PR00344">
    <property type="entry name" value="BCTRLSENSOR"/>
</dbReference>
<keyword evidence="11" id="KW-1185">Reference proteome</keyword>
<feature type="transmembrane region" description="Helical" evidence="8">
    <location>
        <begin position="32"/>
        <end position="52"/>
    </location>
</feature>
<dbReference type="SUPFAM" id="SSF55874">
    <property type="entry name" value="ATPase domain of HSP90 chaperone/DNA topoisomerase II/histidine kinase"/>
    <property type="match status" value="1"/>
</dbReference>
<sequence>MGLLVTATYASIMLTGAGAGAGARTWSQAATAASQFLIPAALASAVFLCVACRIYHRTGVAWFAAAMTMVGTQGFPVIVTPGTKGMSDPMLLWSAIALGAAMLLLVSIADAHQVTISPFPLGVGFGIALIVLREAEEALPGTLQLAAPAIRFGSAVLLLIGIVLAVAVWRQSCLPTSARRRLAPAVVLWSVAGVVGAMGLTDSAGWSVIAIVAALTTCVLVMSTSLDLLWQAVRDDHDAVVELQHQLRTLRDHAREGVEQLHEVKGTIAGIASATDLIRHEDRLTRQHREYLAEMLAQETARLQRLVHAGPRQSTQTVDLDQILRPLLMTHTVQGQQVKWEPCDLRVAADADELTEVLNILLHNAAEHAPGSPVRIFTRRDGGTVDLVVADAGPGIPEELRTRIFDWGYSQPGSSGQGVGLAMAHEVLARRGISLELDPEHAPGAAFVIRLSTVDQPGLPQEAALLAH</sequence>
<evidence type="ECO:0000313" key="10">
    <source>
        <dbReference type="EMBL" id="GAA4711026.1"/>
    </source>
</evidence>
<feature type="transmembrane region" description="Helical" evidence="8">
    <location>
        <begin position="91"/>
        <end position="109"/>
    </location>
</feature>
<feature type="transmembrane region" description="Helical" evidence="8">
    <location>
        <begin position="116"/>
        <end position="132"/>
    </location>
</feature>
<dbReference type="InterPro" id="IPR003594">
    <property type="entry name" value="HATPase_dom"/>
</dbReference>
<feature type="transmembrane region" description="Helical" evidence="8">
    <location>
        <begin position="182"/>
        <end position="200"/>
    </location>
</feature>
<feature type="transmembrane region" description="Helical" evidence="8">
    <location>
        <begin position="59"/>
        <end position="79"/>
    </location>
</feature>
<evidence type="ECO:0000256" key="5">
    <source>
        <dbReference type="ARBA" id="ARBA00022777"/>
    </source>
</evidence>
<evidence type="ECO:0000256" key="1">
    <source>
        <dbReference type="ARBA" id="ARBA00000085"/>
    </source>
</evidence>
<feature type="domain" description="Histidine kinase" evidence="9">
    <location>
        <begin position="259"/>
        <end position="455"/>
    </location>
</feature>
<evidence type="ECO:0000256" key="6">
    <source>
        <dbReference type="ARBA" id="ARBA00022840"/>
    </source>
</evidence>
<feature type="transmembrane region" description="Helical" evidence="8">
    <location>
        <begin position="152"/>
        <end position="170"/>
    </location>
</feature>
<evidence type="ECO:0000259" key="9">
    <source>
        <dbReference type="PROSITE" id="PS50109"/>
    </source>
</evidence>